<feature type="region of interest" description="Disordered" evidence="7">
    <location>
        <begin position="19"/>
        <end position="73"/>
    </location>
</feature>
<gene>
    <name evidence="9" type="ORF">CTEN210_08108</name>
</gene>
<keyword evidence="6" id="KW-0539">Nucleus</keyword>
<dbReference type="CDD" id="cd14811">
    <property type="entry name" value="bZIP_u2"/>
    <property type="match status" value="1"/>
</dbReference>
<evidence type="ECO:0000259" key="8">
    <source>
        <dbReference type="PROSITE" id="PS50217"/>
    </source>
</evidence>
<comment type="caution">
    <text evidence="9">The sequence shown here is derived from an EMBL/GenBank/DDBJ whole genome shotgun (WGS) entry which is preliminary data.</text>
</comment>
<evidence type="ECO:0000256" key="2">
    <source>
        <dbReference type="ARBA" id="ARBA00007163"/>
    </source>
</evidence>
<evidence type="ECO:0000256" key="3">
    <source>
        <dbReference type="ARBA" id="ARBA00023015"/>
    </source>
</evidence>
<feature type="compositionally biased region" description="Polar residues" evidence="7">
    <location>
        <begin position="34"/>
        <end position="47"/>
    </location>
</feature>
<comment type="subcellular location">
    <subcellularLocation>
        <location evidence="1">Nucleus</location>
    </subcellularLocation>
</comment>
<dbReference type="PANTHER" id="PTHR47416:SF8">
    <property type="entry name" value="BASIC-LEUCINE ZIPPER TRANSCRIPTION FACTOR E-RELATED"/>
    <property type="match status" value="1"/>
</dbReference>
<proteinExistence type="inferred from homology"/>
<protein>
    <recommendedName>
        <fullName evidence="8">BZIP domain-containing protein</fullName>
    </recommendedName>
</protein>
<dbReference type="SUPFAM" id="SSF57959">
    <property type="entry name" value="Leucine zipper domain"/>
    <property type="match status" value="1"/>
</dbReference>
<name>A0AAD3H5R6_9STRA</name>
<evidence type="ECO:0000256" key="5">
    <source>
        <dbReference type="ARBA" id="ARBA00023163"/>
    </source>
</evidence>
<dbReference type="InterPro" id="IPR046347">
    <property type="entry name" value="bZIP_sf"/>
</dbReference>
<dbReference type="PROSITE" id="PS50217">
    <property type="entry name" value="BZIP"/>
    <property type="match status" value="1"/>
</dbReference>
<dbReference type="Gene3D" id="1.20.5.170">
    <property type="match status" value="1"/>
</dbReference>
<organism evidence="9 10">
    <name type="scientific">Chaetoceros tenuissimus</name>
    <dbReference type="NCBI Taxonomy" id="426638"/>
    <lineage>
        <taxon>Eukaryota</taxon>
        <taxon>Sar</taxon>
        <taxon>Stramenopiles</taxon>
        <taxon>Ochrophyta</taxon>
        <taxon>Bacillariophyta</taxon>
        <taxon>Coscinodiscophyceae</taxon>
        <taxon>Chaetocerotophycidae</taxon>
        <taxon>Chaetocerotales</taxon>
        <taxon>Chaetocerotaceae</taxon>
        <taxon>Chaetoceros</taxon>
    </lineage>
</organism>
<comment type="similarity">
    <text evidence="2">Belongs to the bZIP family.</text>
</comment>
<evidence type="ECO:0000313" key="10">
    <source>
        <dbReference type="Proteomes" id="UP001054902"/>
    </source>
</evidence>
<dbReference type="InterPro" id="IPR004827">
    <property type="entry name" value="bZIP"/>
</dbReference>
<feature type="region of interest" description="Disordered" evidence="7">
    <location>
        <begin position="525"/>
        <end position="570"/>
    </location>
</feature>
<dbReference type="GO" id="GO:0003677">
    <property type="term" value="F:DNA binding"/>
    <property type="evidence" value="ECO:0007669"/>
    <property type="project" value="UniProtKB-KW"/>
</dbReference>
<dbReference type="AlphaFoldDB" id="A0AAD3H5R6"/>
<evidence type="ECO:0000313" key="9">
    <source>
        <dbReference type="EMBL" id="GFH51632.1"/>
    </source>
</evidence>
<dbReference type="EMBL" id="BLLK01000045">
    <property type="protein sequence ID" value="GFH51632.1"/>
    <property type="molecule type" value="Genomic_DNA"/>
</dbReference>
<dbReference type="GO" id="GO:0003700">
    <property type="term" value="F:DNA-binding transcription factor activity"/>
    <property type="evidence" value="ECO:0007669"/>
    <property type="project" value="InterPro"/>
</dbReference>
<evidence type="ECO:0000256" key="6">
    <source>
        <dbReference type="ARBA" id="ARBA00023242"/>
    </source>
</evidence>
<evidence type="ECO:0000256" key="1">
    <source>
        <dbReference type="ARBA" id="ARBA00004123"/>
    </source>
</evidence>
<keyword evidence="5" id="KW-0804">Transcription</keyword>
<dbReference type="SMART" id="SM00338">
    <property type="entry name" value="BRLZ"/>
    <property type="match status" value="1"/>
</dbReference>
<accession>A0AAD3H5R6</accession>
<feature type="region of interest" description="Disordered" evidence="7">
    <location>
        <begin position="180"/>
        <end position="220"/>
    </location>
</feature>
<evidence type="ECO:0000256" key="7">
    <source>
        <dbReference type="SAM" id="MobiDB-lite"/>
    </source>
</evidence>
<evidence type="ECO:0000256" key="4">
    <source>
        <dbReference type="ARBA" id="ARBA00023125"/>
    </source>
</evidence>
<keyword evidence="4" id="KW-0238">DNA-binding</keyword>
<dbReference type="GO" id="GO:0005634">
    <property type="term" value="C:nucleus"/>
    <property type="evidence" value="ECO:0007669"/>
    <property type="project" value="UniProtKB-SubCell"/>
</dbReference>
<dbReference type="Proteomes" id="UP001054902">
    <property type="component" value="Unassembled WGS sequence"/>
</dbReference>
<dbReference type="PANTHER" id="PTHR47416">
    <property type="entry name" value="BASIC-LEUCINE ZIPPER TRANSCRIPTION FACTOR F-RELATED"/>
    <property type="match status" value="1"/>
</dbReference>
<keyword evidence="3" id="KW-0805">Transcription regulation</keyword>
<sequence>MSPSKVKIEPQASSAVMNANAFKAAMPEQEGHTSDSSVSHMSFSQSPSPEPMQVVPKPREPTHNPISNSQYYVPDPIGSSVAVNNVQHGNAVVTPTLNPVPQTDQTISATIVAPIAPKGGIRHNVQNPKVQPSAVVMSKAPGATASTVNVRGRDQRSFSFQLNETTNNYQKLSFEHLQPDRVGSNIQYGKDRSSSVEEPSDRKQKRLERNRESARLSRKRRKQYLEDLERSVNKLSEDMDQGRRDHVFSALKEIDAMRNSVLSELDEKSVDIAEGSYPLERLQQRLQMLGADGILSKTSTELQTATTFGREYLRSLATPFHIRFVMWLTLQNDVFFRGGRAASERLSAARIGEKLRSAGHTRVTAANGMWPLFCNEIALSYDQEERIRQFQKENNSNQDSWIHRHSCAASEHVLSSAHDSIVNLSQAIGKRQKSLMSVLSPTQKVKFLIWLKKKKMTDMQKLQKIISNRVKEQGGMQISPQRHDASNLYIINDRLSKVASSYPSSTSKALSPQILQKLTRRPAFEPLASSEEPKKGKMTKSGSSGALKRMSSEVDLQDGGGCMKKSTSGSALNTMPTIPPESAQNACSRHVLNVLGEVTDLIPKHRLKREVAKQVQVLQPSTTMYQQPMNVHFVAQAHQEPVADVIVSQFEPNPIVSSVIPVAHTQQQTPVQQSYTIPIPEPVPISSMKGISPLSQAPIEPEPVTSSFLPRNVTSQQTPNAMTSVISAPVLGALHPANQQGSSEFDLDNFVQMDDLDFLVESSNKLESDLFDDVGDWDIGEGLVFY</sequence>
<feature type="compositionally biased region" description="Basic and acidic residues" evidence="7">
    <location>
        <begin position="189"/>
        <end position="215"/>
    </location>
</feature>
<feature type="domain" description="BZIP" evidence="8">
    <location>
        <begin position="200"/>
        <end position="238"/>
    </location>
</feature>
<reference evidence="9 10" key="1">
    <citation type="journal article" date="2021" name="Sci. Rep.">
        <title>The genome of the diatom Chaetoceros tenuissimus carries an ancient integrated fragment of an extant virus.</title>
        <authorList>
            <person name="Hongo Y."/>
            <person name="Kimura K."/>
            <person name="Takaki Y."/>
            <person name="Yoshida Y."/>
            <person name="Baba S."/>
            <person name="Kobayashi G."/>
            <person name="Nagasaki K."/>
            <person name="Hano T."/>
            <person name="Tomaru Y."/>
        </authorList>
    </citation>
    <scope>NUCLEOTIDE SEQUENCE [LARGE SCALE GENOMIC DNA]</scope>
    <source>
        <strain evidence="9 10">NIES-3715</strain>
    </source>
</reference>
<dbReference type="Pfam" id="PF00170">
    <property type="entry name" value="bZIP_1"/>
    <property type="match status" value="1"/>
</dbReference>
<keyword evidence="10" id="KW-1185">Reference proteome</keyword>